<evidence type="ECO:0000256" key="2">
    <source>
        <dbReference type="ARBA" id="ARBA00023125"/>
    </source>
</evidence>
<gene>
    <name evidence="5" type="ORF">SAMN05661091_2604</name>
</gene>
<reference evidence="5 6" key="1">
    <citation type="submission" date="2017-04" db="EMBL/GenBank/DDBJ databases">
        <authorList>
            <person name="Afonso C.L."/>
            <person name="Miller P.J."/>
            <person name="Scott M.A."/>
            <person name="Spackman E."/>
            <person name="Goraichik I."/>
            <person name="Dimitrov K.M."/>
            <person name="Suarez D.L."/>
            <person name="Swayne D.E."/>
        </authorList>
    </citation>
    <scope>NUCLEOTIDE SEQUENCE [LARGE SCALE GENOMIC DNA]</scope>
    <source>
        <strain evidence="5 6">N3/975</strain>
    </source>
</reference>
<feature type="domain" description="HTH araC/xylS-type" evidence="4">
    <location>
        <begin position="160"/>
        <end position="258"/>
    </location>
</feature>
<dbReference type="InterPro" id="IPR018060">
    <property type="entry name" value="HTH_AraC"/>
</dbReference>
<proteinExistence type="predicted"/>
<dbReference type="SMART" id="SM00342">
    <property type="entry name" value="HTH_ARAC"/>
    <property type="match status" value="1"/>
</dbReference>
<keyword evidence="2 5" id="KW-0238">DNA-binding</keyword>
<dbReference type="Proteomes" id="UP000192940">
    <property type="component" value="Chromosome I"/>
</dbReference>
<dbReference type="InterPro" id="IPR018062">
    <property type="entry name" value="HTH_AraC-typ_CS"/>
</dbReference>
<dbReference type="STRING" id="1313296.SAMN05661091_2604"/>
<accession>A0A1X7HEZ1</accession>
<dbReference type="GO" id="GO:0043565">
    <property type="term" value="F:sequence-specific DNA binding"/>
    <property type="evidence" value="ECO:0007669"/>
    <property type="project" value="InterPro"/>
</dbReference>
<keyword evidence="6" id="KW-1185">Reference proteome</keyword>
<dbReference type="GO" id="GO:0003700">
    <property type="term" value="F:DNA-binding transcription factor activity"/>
    <property type="evidence" value="ECO:0007669"/>
    <property type="project" value="InterPro"/>
</dbReference>
<dbReference type="InterPro" id="IPR009057">
    <property type="entry name" value="Homeodomain-like_sf"/>
</dbReference>
<name>A0A1X7HEZ1_9BACL</name>
<dbReference type="PROSITE" id="PS00041">
    <property type="entry name" value="HTH_ARAC_FAMILY_1"/>
    <property type="match status" value="1"/>
</dbReference>
<dbReference type="PANTHER" id="PTHR43280:SF2">
    <property type="entry name" value="HTH-TYPE TRANSCRIPTIONAL REGULATOR EXSA"/>
    <property type="match status" value="1"/>
</dbReference>
<dbReference type="PROSITE" id="PS01124">
    <property type="entry name" value="HTH_ARAC_FAMILY_2"/>
    <property type="match status" value="1"/>
</dbReference>
<keyword evidence="3" id="KW-0804">Transcription</keyword>
<evidence type="ECO:0000313" key="6">
    <source>
        <dbReference type="Proteomes" id="UP000192940"/>
    </source>
</evidence>
<organism evidence="5 6">
    <name type="scientific">Paenibacillus uliginis N3/975</name>
    <dbReference type="NCBI Taxonomy" id="1313296"/>
    <lineage>
        <taxon>Bacteria</taxon>
        <taxon>Bacillati</taxon>
        <taxon>Bacillota</taxon>
        <taxon>Bacilli</taxon>
        <taxon>Bacillales</taxon>
        <taxon>Paenibacillaceae</taxon>
        <taxon>Paenibacillus</taxon>
    </lineage>
</organism>
<evidence type="ECO:0000256" key="1">
    <source>
        <dbReference type="ARBA" id="ARBA00023015"/>
    </source>
</evidence>
<dbReference type="Gene3D" id="1.10.10.60">
    <property type="entry name" value="Homeodomain-like"/>
    <property type="match status" value="2"/>
</dbReference>
<dbReference type="PANTHER" id="PTHR43280">
    <property type="entry name" value="ARAC-FAMILY TRANSCRIPTIONAL REGULATOR"/>
    <property type="match status" value="1"/>
</dbReference>
<sequence>MVSLPDIGLKLVSHVYWHQKPEFMLPSDNYSCWTLFAVEEGRFHYTIGAESGEAGFGDLVLCPPHQPFQRQMLEPLSFHFLQFVWLTEPFTAKEEGWSGKLKVIDTDRLRSDYRYLRQFDRRDEAFMQLKQHMVIDMLRLVMLEQSEQKGNSGQSDVLMDEARKRLTEQAYESFSMQELAEQLKLTPVQLTRRFRKAFDVTPSEFLNEVRLTRARHLLEATTLKLDEIAAQCGYENGFYLSRVFSKNTGMPPSVYRSLHRV</sequence>
<keyword evidence="1" id="KW-0805">Transcription regulation</keyword>
<protein>
    <submittedName>
        <fullName evidence="5">Transcriptional regulator containing an amidase domain and an AraC-type DNA-binding HTH domain</fullName>
    </submittedName>
</protein>
<dbReference type="SUPFAM" id="SSF46689">
    <property type="entry name" value="Homeodomain-like"/>
    <property type="match status" value="2"/>
</dbReference>
<evidence type="ECO:0000313" key="5">
    <source>
        <dbReference type="EMBL" id="SMF84382.1"/>
    </source>
</evidence>
<dbReference type="AlphaFoldDB" id="A0A1X7HEZ1"/>
<dbReference type="EMBL" id="LT840184">
    <property type="protein sequence ID" value="SMF84382.1"/>
    <property type="molecule type" value="Genomic_DNA"/>
</dbReference>
<evidence type="ECO:0000259" key="4">
    <source>
        <dbReference type="PROSITE" id="PS01124"/>
    </source>
</evidence>
<dbReference type="Pfam" id="PF12833">
    <property type="entry name" value="HTH_18"/>
    <property type="match status" value="1"/>
</dbReference>
<evidence type="ECO:0000256" key="3">
    <source>
        <dbReference type="ARBA" id="ARBA00023163"/>
    </source>
</evidence>